<comment type="caution">
    <text evidence="2">The sequence shown here is derived from an EMBL/GenBank/DDBJ whole genome shotgun (WGS) entry which is preliminary data.</text>
</comment>
<evidence type="ECO:0000313" key="2">
    <source>
        <dbReference type="EMBL" id="MPM75653.1"/>
    </source>
</evidence>
<protein>
    <submittedName>
        <fullName evidence="2">Uncharacterized protein</fullName>
    </submittedName>
</protein>
<dbReference type="EMBL" id="VSSQ01026767">
    <property type="protein sequence ID" value="MPM75653.1"/>
    <property type="molecule type" value="Genomic_DNA"/>
</dbReference>
<sequence>MLEVAQAGFLPHQQQAGIRMMFKKLAARRKRDAWAMIAPHAVDSQCDHLGEKSDKANYPKEYGQTSKTTKARATGL</sequence>
<reference evidence="2" key="1">
    <citation type="submission" date="2019-08" db="EMBL/GenBank/DDBJ databases">
        <authorList>
            <person name="Kucharzyk K."/>
            <person name="Murdoch R.W."/>
            <person name="Higgins S."/>
            <person name="Loffler F."/>
        </authorList>
    </citation>
    <scope>NUCLEOTIDE SEQUENCE</scope>
</reference>
<feature type="compositionally biased region" description="Basic and acidic residues" evidence="1">
    <location>
        <begin position="47"/>
        <end position="58"/>
    </location>
</feature>
<accession>A0A645CFH9</accession>
<dbReference type="AlphaFoldDB" id="A0A645CFH9"/>
<gene>
    <name evidence="2" type="ORF">SDC9_122647</name>
</gene>
<feature type="region of interest" description="Disordered" evidence="1">
    <location>
        <begin position="47"/>
        <end position="76"/>
    </location>
</feature>
<proteinExistence type="predicted"/>
<organism evidence="2">
    <name type="scientific">bioreactor metagenome</name>
    <dbReference type="NCBI Taxonomy" id="1076179"/>
    <lineage>
        <taxon>unclassified sequences</taxon>
        <taxon>metagenomes</taxon>
        <taxon>ecological metagenomes</taxon>
    </lineage>
</organism>
<name>A0A645CFH9_9ZZZZ</name>
<evidence type="ECO:0000256" key="1">
    <source>
        <dbReference type="SAM" id="MobiDB-lite"/>
    </source>
</evidence>